<dbReference type="InterPro" id="IPR042217">
    <property type="entry name" value="T4SS_VirB10/TrbI"/>
</dbReference>
<proteinExistence type="inferred from homology"/>
<sequence length="414" mass="43753">MSQNIPPNTPGQQPDDNNGQQGAYGYAGAGANPYYGQQQAAAAPNLDAGAPMLKSADVQKLNRKALLFLGGIVLLLIIAAVWMFKSATSGDDDKKPVEEEVVNIPELPKAAADNAPPLPPVEPVQEMPPLPMAQDPTPPPMEEREPQPQEEQGPRPPSLLERRMGMVEGGGYASAGGGSDGGNDPYAAAMAAAVQANTPGGGAKARDERDMPTSAQPLYNPDTLLLRGTYIRCVMETRIVTDIPGFTSCIVTEPTYSVNGRRLLLPKGSKISGRYQSDNITGPRVSVIWDRITTPNGIDVNMASPGVDNLGGAGHVGDYNAHWGSRIASALLISLISDAFKYAAAENGPRSTEVSTSGNIVSTPYESNTAEAMERLANQALDKSINRPATVTINQGTIVNVYVAKDVDFSSVMR</sequence>
<gene>
    <name evidence="9" type="ORF">ABU614_19050</name>
    <name evidence="8" type="ORF">V2J18_12690</name>
</gene>
<dbReference type="CDD" id="cd16429">
    <property type="entry name" value="VirB10"/>
    <property type="match status" value="1"/>
</dbReference>
<feature type="region of interest" description="Disordered" evidence="6">
    <location>
        <begin position="198"/>
        <end position="217"/>
    </location>
</feature>
<keyword evidence="4 7" id="KW-1133">Transmembrane helix</keyword>
<evidence type="ECO:0000256" key="2">
    <source>
        <dbReference type="ARBA" id="ARBA00010265"/>
    </source>
</evidence>
<evidence type="ECO:0000313" key="10">
    <source>
        <dbReference type="Proteomes" id="UP001387215"/>
    </source>
</evidence>
<reference evidence="8 10" key="1">
    <citation type="submission" date="2024-02" db="EMBL/GenBank/DDBJ databases">
        <title>Lysobacter Genome Sequencing and Mining.</title>
        <authorList>
            <person name="Bierman J."/>
            <person name="Walker M.C."/>
        </authorList>
    </citation>
    <scope>NUCLEOTIDE SEQUENCE [LARGE SCALE GENOMIC DNA]</scope>
    <source>
        <strain evidence="8 10">PB6250</strain>
    </source>
</reference>
<dbReference type="RefSeq" id="WP_064749449.1">
    <property type="nucleotide sequence ID" value="NZ_CP159925.1"/>
</dbReference>
<comment type="subcellular location">
    <subcellularLocation>
        <location evidence="1">Membrane</location>
        <topology evidence="1">Single-pass membrane protein</topology>
    </subcellularLocation>
</comment>
<comment type="similarity">
    <text evidence="2">Belongs to the TrbI/VirB10 family.</text>
</comment>
<dbReference type="Proteomes" id="UP001387215">
    <property type="component" value="Unassembled WGS sequence"/>
</dbReference>
<protein>
    <submittedName>
        <fullName evidence="9">TrbI/VirB10 family protein</fullName>
    </submittedName>
</protein>
<evidence type="ECO:0000313" key="8">
    <source>
        <dbReference type="EMBL" id="MEI2455541.1"/>
    </source>
</evidence>
<feature type="transmembrane region" description="Helical" evidence="7">
    <location>
        <begin position="65"/>
        <end position="84"/>
    </location>
</feature>
<dbReference type="EMBL" id="JBANDL010000002">
    <property type="protein sequence ID" value="MEI2455541.1"/>
    <property type="molecule type" value="Genomic_DNA"/>
</dbReference>
<feature type="region of interest" description="Disordered" evidence="6">
    <location>
        <begin position="1"/>
        <end position="28"/>
    </location>
</feature>
<evidence type="ECO:0000256" key="7">
    <source>
        <dbReference type="SAM" id="Phobius"/>
    </source>
</evidence>
<evidence type="ECO:0000256" key="6">
    <source>
        <dbReference type="SAM" id="MobiDB-lite"/>
    </source>
</evidence>
<dbReference type="Pfam" id="PF03743">
    <property type="entry name" value="TrbI"/>
    <property type="match status" value="1"/>
</dbReference>
<dbReference type="InterPro" id="IPR005498">
    <property type="entry name" value="T4SS_VirB10/TraB/TrbI"/>
</dbReference>
<accession>A0AAU8MQI8</accession>
<reference evidence="9" key="2">
    <citation type="submission" date="2024-06" db="EMBL/GenBank/DDBJ databases">
        <authorList>
            <person name="Li S."/>
        </authorList>
    </citation>
    <scope>NUCLEOTIDE SEQUENCE</scope>
    <source>
        <strain evidence="9">SR10</strain>
    </source>
</reference>
<evidence type="ECO:0000256" key="3">
    <source>
        <dbReference type="ARBA" id="ARBA00022692"/>
    </source>
</evidence>
<evidence type="ECO:0000256" key="1">
    <source>
        <dbReference type="ARBA" id="ARBA00004167"/>
    </source>
</evidence>
<evidence type="ECO:0000313" key="9">
    <source>
        <dbReference type="EMBL" id="XCO74455.1"/>
    </source>
</evidence>
<feature type="compositionally biased region" description="Pro residues" evidence="6">
    <location>
        <begin position="116"/>
        <end position="140"/>
    </location>
</feature>
<feature type="region of interest" description="Disordered" evidence="6">
    <location>
        <begin position="106"/>
        <end position="161"/>
    </location>
</feature>
<keyword evidence="10" id="KW-1185">Reference proteome</keyword>
<evidence type="ECO:0000256" key="5">
    <source>
        <dbReference type="ARBA" id="ARBA00023136"/>
    </source>
</evidence>
<keyword evidence="3 7" id="KW-0812">Transmembrane</keyword>
<name>A0AAU8MQI8_9GAMM</name>
<evidence type="ECO:0000256" key="4">
    <source>
        <dbReference type="ARBA" id="ARBA00022989"/>
    </source>
</evidence>
<dbReference type="GO" id="GO:0016020">
    <property type="term" value="C:membrane"/>
    <property type="evidence" value="ECO:0007669"/>
    <property type="project" value="UniProtKB-SubCell"/>
</dbReference>
<dbReference type="Gene3D" id="2.40.128.260">
    <property type="entry name" value="Type IV secretion system, VirB10/TraB/TrbI"/>
    <property type="match status" value="2"/>
</dbReference>
<dbReference type="AlphaFoldDB" id="A0AAU8MQI8"/>
<organism evidence="9">
    <name type="scientific">Lysobacter firmicutimachus</name>
    <dbReference type="NCBI Taxonomy" id="1792846"/>
    <lineage>
        <taxon>Bacteria</taxon>
        <taxon>Pseudomonadati</taxon>
        <taxon>Pseudomonadota</taxon>
        <taxon>Gammaproteobacteria</taxon>
        <taxon>Lysobacterales</taxon>
        <taxon>Lysobacteraceae</taxon>
        <taxon>Lysobacter</taxon>
    </lineage>
</organism>
<dbReference type="EMBL" id="CP159925">
    <property type="protein sequence ID" value="XCO74455.1"/>
    <property type="molecule type" value="Genomic_DNA"/>
</dbReference>
<feature type="compositionally biased region" description="Low complexity" evidence="6">
    <location>
        <begin position="10"/>
        <end position="28"/>
    </location>
</feature>
<keyword evidence="5 7" id="KW-0472">Membrane</keyword>